<dbReference type="InterPro" id="IPR029044">
    <property type="entry name" value="Nucleotide-diphossugar_trans"/>
</dbReference>
<dbReference type="AlphaFoldDB" id="A0AAD5EE54"/>
<dbReference type="Proteomes" id="UP001206595">
    <property type="component" value="Unassembled WGS sequence"/>
</dbReference>
<reference evidence="10" key="2">
    <citation type="journal article" date="2022" name="Proc. Natl. Acad. Sci. U.S.A.">
        <title>Diploid-dominant life cycles characterize the early evolution of Fungi.</title>
        <authorList>
            <person name="Amses K.R."/>
            <person name="Simmons D.R."/>
            <person name="Longcore J.E."/>
            <person name="Mondo S.J."/>
            <person name="Seto K."/>
            <person name="Jeronimo G.H."/>
            <person name="Bonds A.E."/>
            <person name="Quandt C.A."/>
            <person name="Davis W.J."/>
            <person name="Chang Y."/>
            <person name="Federici B.A."/>
            <person name="Kuo A."/>
            <person name="LaButti K."/>
            <person name="Pangilinan J."/>
            <person name="Andreopoulos W."/>
            <person name="Tritt A."/>
            <person name="Riley R."/>
            <person name="Hundley H."/>
            <person name="Johnson J."/>
            <person name="Lipzen A."/>
            <person name="Barry K."/>
            <person name="Lang B.F."/>
            <person name="Cuomo C.A."/>
            <person name="Buchler N.E."/>
            <person name="Grigoriev I.V."/>
            <person name="Spatafora J.W."/>
            <person name="Stajich J.E."/>
            <person name="James T.Y."/>
        </authorList>
    </citation>
    <scope>NUCLEOTIDE SEQUENCE</scope>
    <source>
        <strain evidence="10">AG</strain>
    </source>
</reference>
<gene>
    <name evidence="10" type="ORF">K450DRAFT_227971</name>
</gene>
<evidence type="ECO:0000256" key="7">
    <source>
        <dbReference type="ARBA" id="ARBA00023034"/>
    </source>
</evidence>
<evidence type="ECO:0000256" key="2">
    <source>
        <dbReference type="ARBA" id="ARBA00009105"/>
    </source>
</evidence>
<accession>A0AAD5EE54</accession>
<sequence>MKTHVAGFGRLLTIPRIAMALLLYTTFIYFAIISLTETSLPTITPAHKRALDLLSSDQGQFIIENLQKISDRIREEEEEVKVPSSEQENSQERVTYDYDSIARNTDPNHTKAHLQFWQNLAPKAIETYKQDWRKFVSNLLPYSSFQSKYEGTGIVFTAGNKDTLNRTLTIISIMRDFGCNLPVEVWHLSDETPSAKEVKQLEALNAVSKDLSDSNLVRPVQKKRDAEKQFQIKAAAIINSEFQKVLYLDSDNIPTRNPEYLFHSKEFEETGALFWPDFWKTHPENRIYDILDIPCSDTWEQESGQIYLDKERTWVPLQLAWYLQSHHELYFQLLNGDKDTFKYAWEALGAPYHMAETFLGMAGTMVEGRYCGHTMVQYDLYSSGYGEASPLFIHANLLKITDKTHFEQGGKERPWDTLKRYTATRGNTWLHPEFYIAPLGRACMDFTHPNGEPEVILEPFDDILPGFQQRYFELGGKGGEKRVVEA</sequence>
<evidence type="ECO:0000256" key="4">
    <source>
        <dbReference type="ARBA" id="ARBA00022692"/>
    </source>
</evidence>
<keyword evidence="5" id="KW-0735">Signal-anchor</keyword>
<keyword evidence="6 9" id="KW-1133">Transmembrane helix</keyword>
<keyword evidence="11" id="KW-1185">Reference proteome</keyword>
<dbReference type="PANTHER" id="PTHR31646:SF1">
    <property type="entry name" value="ALPHA-1,2-MANNOSYLTRANSFERASE MNN2"/>
    <property type="match status" value="1"/>
</dbReference>
<evidence type="ECO:0000256" key="6">
    <source>
        <dbReference type="ARBA" id="ARBA00022989"/>
    </source>
</evidence>
<evidence type="ECO:0000256" key="1">
    <source>
        <dbReference type="ARBA" id="ARBA00004323"/>
    </source>
</evidence>
<evidence type="ECO:0000256" key="5">
    <source>
        <dbReference type="ARBA" id="ARBA00022968"/>
    </source>
</evidence>
<evidence type="ECO:0000256" key="3">
    <source>
        <dbReference type="ARBA" id="ARBA00022679"/>
    </source>
</evidence>
<evidence type="ECO:0000313" key="11">
    <source>
        <dbReference type="Proteomes" id="UP001206595"/>
    </source>
</evidence>
<feature type="transmembrane region" description="Helical" evidence="9">
    <location>
        <begin position="12"/>
        <end position="32"/>
    </location>
</feature>
<organism evidence="10 11">
    <name type="scientific">Umbelopsis ramanniana AG</name>
    <dbReference type="NCBI Taxonomy" id="1314678"/>
    <lineage>
        <taxon>Eukaryota</taxon>
        <taxon>Fungi</taxon>
        <taxon>Fungi incertae sedis</taxon>
        <taxon>Mucoromycota</taxon>
        <taxon>Mucoromycotina</taxon>
        <taxon>Umbelopsidomycetes</taxon>
        <taxon>Umbelopsidales</taxon>
        <taxon>Umbelopsidaceae</taxon>
        <taxon>Umbelopsis</taxon>
    </lineage>
</organism>
<dbReference type="GO" id="GO:0046354">
    <property type="term" value="P:mannan biosynthetic process"/>
    <property type="evidence" value="ECO:0007669"/>
    <property type="project" value="TreeGrafter"/>
</dbReference>
<proteinExistence type="inferred from homology"/>
<dbReference type="GO" id="GO:0000026">
    <property type="term" value="F:alpha-1,2-mannosyltransferase activity"/>
    <property type="evidence" value="ECO:0007669"/>
    <property type="project" value="TreeGrafter"/>
</dbReference>
<name>A0AAD5EE54_UMBRA</name>
<reference evidence="10" key="1">
    <citation type="submission" date="2021-06" db="EMBL/GenBank/DDBJ databases">
        <authorList>
            <consortium name="DOE Joint Genome Institute"/>
            <person name="Mondo S.J."/>
            <person name="Amses K.R."/>
            <person name="Simmons D.R."/>
            <person name="Longcore J.E."/>
            <person name="Seto K."/>
            <person name="Alves G.H."/>
            <person name="Bonds A.E."/>
            <person name="Quandt C.A."/>
            <person name="Davis W.J."/>
            <person name="Chang Y."/>
            <person name="Letcher P.M."/>
            <person name="Powell M.J."/>
            <person name="Kuo A."/>
            <person name="Labutti K."/>
            <person name="Pangilinan J."/>
            <person name="Andreopoulos W."/>
            <person name="Tritt A."/>
            <person name="Riley R."/>
            <person name="Hundley H."/>
            <person name="Johnson J."/>
            <person name="Lipzen A."/>
            <person name="Barry K."/>
            <person name="Berbee M.L."/>
            <person name="Buchler N.E."/>
            <person name="Grigoriev I.V."/>
            <person name="Spatafora J.W."/>
            <person name="Stajich J.E."/>
            <person name="James T.Y."/>
        </authorList>
    </citation>
    <scope>NUCLEOTIDE SEQUENCE</scope>
    <source>
        <strain evidence="10">AG</strain>
    </source>
</reference>
<dbReference type="GeneID" id="75912179"/>
<keyword evidence="4 9" id="KW-0812">Transmembrane</keyword>
<dbReference type="RefSeq" id="XP_051447227.1">
    <property type="nucleotide sequence ID" value="XM_051586831.1"/>
</dbReference>
<comment type="subcellular location">
    <subcellularLocation>
        <location evidence="1">Golgi apparatus membrane</location>
        <topology evidence="1">Single-pass type II membrane protein</topology>
    </subcellularLocation>
</comment>
<keyword evidence="8 9" id="KW-0472">Membrane</keyword>
<dbReference type="EMBL" id="MU620901">
    <property type="protein sequence ID" value="KAI8582223.1"/>
    <property type="molecule type" value="Genomic_DNA"/>
</dbReference>
<dbReference type="SUPFAM" id="SSF53448">
    <property type="entry name" value="Nucleotide-diphospho-sugar transferases"/>
    <property type="match status" value="1"/>
</dbReference>
<evidence type="ECO:0000313" key="10">
    <source>
        <dbReference type="EMBL" id="KAI8582223.1"/>
    </source>
</evidence>
<comment type="caution">
    <text evidence="10">The sequence shown here is derived from an EMBL/GenBank/DDBJ whole genome shotgun (WGS) entry which is preliminary data.</text>
</comment>
<dbReference type="Gene3D" id="3.90.550.10">
    <property type="entry name" value="Spore Coat Polysaccharide Biosynthesis Protein SpsA, Chain A"/>
    <property type="match status" value="1"/>
</dbReference>
<evidence type="ECO:0000256" key="8">
    <source>
        <dbReference type="ARBA" id="ARBA00023136"/>
    </source>
</evidence>
<keyword evidence="7" id="KW-0333">Golgi apparatus</keyword>
<comment type="similarity">
    <text evidence="2">Belongs to the MNN1/MNT family.</text>
</comment>
<protein>
    <submittedName>
        <fullName evidence="10">Uncharacterized protein</fullName>
    </submittedName>
</protein>
<dbReference type="GO" id="GO:0000139">
    <property type="term" value="C:Golgi membrane"/>
    <property type="evidence" value="ECO:0007669"/>
    <property type="project" value="UniProtKB-SubCell"/>
</dbReference>
<keyword evidence="3" id="KW-0808">Transferase</keyword>
<dbReference type="InterPro" id="IPR022751">
    <property type="entry name" value="Alpha_mannosyltransferase"/>
</dbReference>
<dbReference type="PANTHER" id="PTHR31646">
    <property type="entry name" value="ALPHA-1,2-MANNOSYLTRANSFERASE MNN2"/>
    <property type="match status" value="1"/>
</dbReference>
<dbReference type="Pfam" id="PF11051">
    <property type="entry name" value="Mannosyl_trans3"/>
    <property type="match status" value="2"/>
</dbReference>
<evidence type="ECO:0000256" key="9">
    <source>
        <dbReference type="SAM" id="Phobius"/>
    </source>
</evidence>